<dbReference type="Proteomes" id="UP001178507">
    <property type="component" value="Unassembled WGS sequence"/>
</dbReference>
<feature type="transmembrane region" description="Helical" evidence="1">
    <location>
        <begin position="221"/>
        <end position="240"/>
    </location>
</feature>
<evidence type="ECO:0000313" key="2">
    <source>
        <dbReference type="EMBL" id="CAJ1396087.1"/>
    </source>
</evidence>
<gene>
    <name evidence="2" type="ORF">EVOR1521_LOCUS20370</name>
</gene>
<feature type="transmembrane region" description="Helical" evidence="1">
    <location>
        <begin position="126"/>
        <end position="144"/>
    </location>
</feature>
<protein>
    <submittedName>
        <fullName evidence="2">Uncharacterized protein</fullName>
    </submittedName>
</protein>
<dbReference type="EMBL" id="CAUJNA010003217">
    <property type="protein sequence ID" value="CAJ1396087.1"/>
    <property type="molecule type" value="Genomic_DNA"/>
</dbReference>
<feature type="transmembrane region" description="Helical" evidence="1">
    <location>
        <begin position="188"/>
        <end position="209"/>
    </location>
</feature>
<sequence length="253" mass="29099">MKRAYQPTAKRLRISFNYYSIFAKRTYHFSSTGMFSFMLIVQILSWGMIIAASLRYTLSTSMEANEVIGLSMDNIWRSTQLFYISAPLLFYSIIKGDYMRYQMYGEDISYWVGGDRGVMSTNLVKYWTLFLILGAIGAWIYYLVEGRKHTGVLSAVLIVSLIALDVLHPCTYLWVGRTKMTAERASKLTWSQALVTSGWWELMIGRLILNETVTGIMKWLGPAWFVLMPFLTLFMPYIGVNQAFMMIGSTTNR</sequence>
<evidence type="ECO:0000313" key="3">
    <source>
        <dbReference type="Proteomes" id="UP001178507"/>
    </source>
</evidence>
<accession>A0AA36IZ16</accession>
<keyword evidence="3" id="KW-1185">Reference proteome</keyword>
<name>A0AA36IZ16_9DINO</name>
<evidence type="ECO:0000256" key="1">
    <source>
        <dbReference type="SAM" id="Phobius"/>
    </source>
</evidence>
<feature type="transmembrane region" description="Helical" evidence="1">
    <location>
        <begin position="150"/>
        <end position="176"/>
    </location>
</feature>
<feature type="transmembrane region" description="Helical" evidence="1">
    <location>
        <begin position="34"/>
        <end position="54"/>
    </location>
</feature>
<comment type="caution">
    <text evidence="2">The sequence shown here is derived from an EMBL/GenBank/DDBJ whole genome shotgun (WGS) entry which is preliminary data.</text>
</comment>
<keyword evidence="1" id="KW-0472">Membrane</keyword>
<feature type="transmembrane region" description="Helical" evidence="1">
    <location>
        <begin position="74"/>
        <end position="94"/>
    </location>
</feature>
<keyword evidence="1" id="KW-1133">Transmembrane helix</keyword>
<keyword evidence="1" id="KW-0812">Transmembrane</keyword>
<dbReference type="AlphaFoldDB" id="A0AA36IZ16"/>
<organism evidence="2 3">
    <name type="scientific">Effrenium voratum</name>
    <dbReference type="NCBI Taxonomy" id="2562239"/>
    <lineage>
        <taxon>Eukaryota</taxon>
        <taxon>Sar</taxon>
        <taxon>Alveolata</taxon>
        <taxon>Dinophyceae</taxon>
        <taxon>Suessiales</taxon>
        <taxon>Symbiodiniaceae</taxon>
        <taxon>Effrenium</taxon>
    </lineage>
</organism>
<proteinExistence type="predicted"/>
<reference evidence="2" key="1">
    <citation type="submission" date="2023-08" db="EMBL/GenBank/DDBJ databases">
        <authorList>
            <person name="Chen Y."/>
            <person name="Shah S."/>
            <person name="Dougan E. K."/>
            <person name="Thang M."/>
            <person name="Chan C."/>
        </authorList>
    </citation>
    <scope>NUCLEOTIDE SEQUENCE</scope>
</reference>